<evidence type="ECO:0000256" key="1">
    <source>
        <dbReference type="SAM" id="MobiDB-lite"/>
    </source>
</evidence>
<accession>A0A9Q9EMH3</accession>
<sequence length="274" mass="30470">MSAQRSPGHDENGPTTNQMQSGDTAATEAESGESHCQSLDRLNTSTSLPRITPVQRSATPVFTVPEILANILSHLSVVDFALAQQAHPHCMAVAKQFRSLRQRFFLGAVPSGLEGEIPEINPLFSWIAATMNWDCQVGPPGKYEGLLYADIHKQNYNHPDPPEQWQLELADQMLLTQPPAPVHLMANAFSRKEIDIRLEAHECNLGKTIQILERVDRKHEALLAKLNDYYSKPVEVRRALRSTGKGSSGNDMIPLWEYLKYRPGTTCTSNEASS</sequence>
<feature type="compositionally biased region" description="Polar residues" evidence="1">
    <location>
        <begin position="13"/>
        <end position="24"/>
    </location>
</feature>
<evidence type="ECO:0008006" key="4">
    <source>
        <dbReference type="Google" id="ProtNLM"/>
    </source>
</evidence>
<evidence type="ECO:0000313" key="3">
    <source>
        <dbReference type="Proteomes" id="UP001056384"/>
    </source>
</evidence>
<dbReference type="AlphaFoldDB" id="A0A9Q9EMH3"/>
<keyword evidence="3" id="KW-1185">Reference proteome</keyword>
<protein>
    <recommendedName>
        <fullName evidence="4">F-box domain-containing protein</fullName>
    </recommendedName>
</protein>
<evidence type="ECO:0000313" key="2">
    <source>
        <dbReference type="EMBL" id="USW55532.1"/>
    </source>
</evidence>
<dbReference type="Proteomes" id="UP001056384">
    <property type="component" value="Chromosome 7"/>
</dbReference>
<organism evidence="2 3">
    <name type="scientific">Septoria linicola</name>
    <dbReference type="NCBI Taxonomy" id="215465"/>
    <lineage>
        <taxon>Eukaryota</taxon>
        <taxon>Fungi</taxon>
        <taxon>Dikarya</taxon>
        <taxon>Ascomycota</taxon>
        <taxon>Pezizomycotina</taxon>
        <taxon>Dothideomycetes</taxon>
        <taxon>Dothideomycetidae</taxon>
        <taxon>Mycosphaerellales</taxon>
        <taxon>Mycosphaerellaceae</taxon>
        <taxon>Septoria</taxon>
    </lineage>
</organism>
<feature type="region of interest" description="Disordered" evidence="1">
    <location>
        <begin position="1"/>
        <end position="38"/>
    </location>
</feature>
<dbReference type="EMBL" id="CP099424">
    <property type="protein sequence ID" value="USW55532.1"/>
    <property type="molecule type" value="Genomic_DNA"/>
</dbReference>
<name>A0A9Q9EMH3_9PEZI</name>
<reference evidence="2" key="1">
    <citation type="submission" date="2022-06" db="EMBL/GenBank/DDBJ databases">
        <title>Complete genome sequences of two strains of the flax pathogen Septoria linicola.</title>
        <authorList>
            <person name="Lapalu N."/>
            <person name="Simon A."/>
            <person name="Demenou B."/>
            <person name="Paumier D."/>
            <person name="Guillot M.-P."/>
            <person name="Gout L."/>
            <person name="Valade R."/>
        </authorList>
    </citation>
    <scope>NUCLEOTIDE SEQUENCE</scope>
    <source>
        <strain evidence="2">SE15195</strain>
    </source>
</reference>
<gene>
    <name evidence="2" type="ORF">Slin15195_G088510</name>
</gene>
<proteinExistence type="predicted"/>